<sequence>MTQGSRGTTIATVCTLQGGNRLLSAVRFAMLFHCSISAHDPARVAGTIAAIWRGEAHPFPPVEGAWIALAGDDRGTAIEVHPFGIDMLPGTTETAYAHNPAAPEHSTSHQAIATQLTEVEVLAIAAREGWRALHCNRGPFEVIEVWLENRILVEVLTAEMQQQYLAFITPANWRLYLQEHGVPGSGEAVSIRHQD</sequence>
<evidence type="ECO:0000313" key="2">
    <source>
        <dbReference type="Proteomes" id="UP000516369"/>
    </source>
</evidence>
<reference evidence="1 2" key="1">
    <citation type="submission" date="2020-05" db="EMBL/GenBank/DDBJ databases">
        <title>Complete closed genome sequence of Defluviicoccus vanus.</title>
        <authorList>
            <person name="Bessarab I."/>
            <person name="Arumugam K."/>
            <person name="Maszenan A.M."/>
            <person name="Seviour R.J."/>
            <person name="Williams R.B."/>
        </authorList>
    </citation>
    <scope>NUCLEOTIDE SEQUENCE [LARGE SCALE GENOMIC DNA]</scope>
    <source>
        <strain evidence="1 2">Ben 114</strain>
    </source>
</reference>
<dbReference type="AlphaFoldDB" id="A0A7H1N4T0"/>
<keyword evidence="2" id="KW-1185">Reference proteome</keyword>
<dbReference type="KEGG" id="dvn:HQ394_17045"/>
<dbReference type="Proteomes" id="UP000516369">
    <property type="component" value="Chromosome"/>
</dbReference>
<evidence type="ECO:0000313" key="1">
    <source>
        <dbReference type="EMBL" id="QNT70716.1"/>
    </source>
</evidence>
<accession>A0A7H1N4T0</accession>
<dbReference type="RefSeq" id="WP_190261189.1">
    <property type="nucleotide sequence ID" value="NZ_CP053923.1"/>
</dbReference>
<name>A0A7H1N4T0_9PROT</name>
<proteinExistence type="predicted"/>
<gene>
    <name evidence="1" type="ORF">HQ394_17045</name>
</gene>
<dbReference type="EMBL" id="CP053923">
    <property type="protein sequence ID" value="QNT70716.1"/>
    <property type="molecule type" value="Genomic_DNA"/>
</dbReference>
<organism evidence="1 2">
    <name type="scientific">Defluviicoccus vanus</name>
    <dbReference type="NCBI Taxonomy" id="111831"/>
    <lineage>
        <taxon>Bacteria</taxon>
        <taxon>Pseudomonadati</taxon>
        <taxon>Pseudomonadota</taxon>
        <taxon>Alphaproteobacteria</taxon>
        <taxon>Rhodospirillales</taxon>
        <taxon>Rhodospirillaceae</taxon>
        <taxon>Defluviicoccus</taxon>
    </lineage>
</organism>
<protein>
    <submittedName>
        <fullName evidence="1">Uncharacterized protein</fullName>
    </submittedName>
</protein>